<evidence type="ECO:0000259" key="5">
    <source>
        <dbReference type="Pfam" id="PF11715"/>
    </source>
</evidence>
<keyword evidence="3" id="KW-0539">Nucleus</keyword>
<dbReference type="SUPFAM" id="SSF50978">
    <property type="entry name" value="WD40 repeat-like"/>
    <property type="match status" value="1"/>
</dbReference>
<dbReference type="GO" id="GO:0005643">
    <property type="term" value="C:nuclear pore"/>
    <property type="evidence" value="ECO:0007669"/>
    <property type="project" value="UniProtKB-ARBA"/>
</dbReference>
<dbReference type="Proteomes" id="UP001189624">
    <property type="component" value="Chromosome 7"/>
</dbReference>
<gene>
    <name evidence="6" type="ORF">AYBTSS11_LOCUS21783</name>
</gene>
<dbReference type="InterPro" id="IPR036322">
    <property type="entry name" value="WD40_repeat_dom_sf"/>
</dbReference>
<feature type="domain" description="Nucleoporin Nup120/160 beta-propeller" evidence="5">
    <location>
        <begin position="60"/>
        <end position="189"/>
    </location>
</feature>
<dbReference type="GO" id="GO:0017056">
    <property type="term" value="F:structural constituent of nuclear pore"/>
    <property type="evidence" value="ECO:0007669"/>
    <property type="project" value="TreeGrafter"/>
</dbReference>
<dbReference type="Gramene" id="rna-AYBTSS11_LOCUS21783">
    <property type="protein sequence ID" value="CAJ1968562.1"/>
    <property type="gene ID" value="gene-AYBTSS11_LOCUS21783"/>
</dbReference>
<dbReference type="AlphaFoldDB" id="A0AA86SP20"/>
<dbReference type="Pfam" id="PF11715">
    <property type="entry name" value="Beta-prop_Nup120_160"/>
    <property type="match status" value="2"/>
</dbReference>
<feature type="transmembrane region" description="Helical" evidence="4">
    <location>
        <begin position="165"/>
        <end position="190"/>
    </location>
</feature>
<sequence length="409" mass="44966">MGTGSTLAGKEVPVIGSDTVRWIDLSVPSSPNIATINGAAAPPTTDDRASCLVIGDPPTYLIWRIHKAQPHSLELLEVAASKEFPRVGLRFTFPDALCPFAFICRNEISGTARFPYLLYVLTVSGVAYLLRIRNISAYASISVFPLDELLEVNVRGYIPNHAAGITAVAAVAGALVVGMSDGSVFCFQVGVLDPSAPGMNLVIFSLVMRFLLPFIAFIAGVVGCFDGGLQNRDVFGGFVHELRDEAGISRLWGLIPRGKMVGTVQELVISELHEKKFVFVLHLDGTLRIWDLASRSRVFSHNMGIMSMAACFYAMAGLLAMISKYSKNAEVSEFHTYCLIVKDENLETISLYSIRYNFGDRIVFSMEPSVQHISLEEGRCLDVKLTWDKIWILKDDELVSHTFSTNIDE</sequence>
<evidence type="ECO:0000256" key="3">
    <source>
        <dbReference type="ARBA" id="ARBA00023242"/>
    </source>
</evidence>
<keyword evidence="4" id="KW-0472">Membrane</keyword>
<feature type="transmembrane region" description="Helical" evidence="4">
    <location>
        <begin position="114"/>
        <end position="130"/>
    </location>
</feature>
<comment type="subcellular location">
    <subcellularLocation>
        <location evidence="1">Nucleus</location>
    </subcellularLocation>
</comment>
<organism evidence="6 7">
    <name type="scientific">Sphenostylis stenocarpa</name>
    <dbReference type="NCBI Taxonomy" id="92480"/>
    <lineage>
        <taxon>Eukaryota</taxon>
        <taxon>Viridiplantae</taxon>
        <taxon>Streptophyta</taxon>
        <taxon>Embryophyta</taxon>
        <taxon>Tracheophyta</taxon>
        <taxon>Spermatophyta</taxon>
        <taxon>Magnoliopsida</taxon>
        <taxon>eudicotyledons</taxon>
        <taxon>Gunneridae</taxon>
        <taxon>Pentapetalae</taxon>
        <taxon>rosids</taxon>
        <taxon>fabids</taxon>
        <taxon>Fabales</taxon>
        <taxon>Fabaceae</taxon>
        <taxon>Papilionoideae</taxon>
        <taxon>50 kb inversion clade</taxon>
        <taxon>NPAAA clade</taxon>
        <taxon>indigoferoid/millettioid clade</taxon>
        <taxon>Phaseoleae</taxon>
        <taxon>Sphenostylis</taxon>
    </lineage>
</organism>
<feature type="transmembrane region" description="Helical" evidence="4">
    <location>
        <begin position="202"/>
        <end position="225"/>
    </location>
</feature>
<accession>A0AA86SP20</accession>
<feature type="domain" description="Nucleoporin Nup120/160 beta-propeller" evidence="5">
    <location>
        <begin position="248"/>
        <end position="407"/>
    </location>
</feature>
<protein>
    <recommendedName>
        <fullName evidence="5">Nucleoporin Nup120/160 beta-propeller domain-containing protein</fullName>
    </recommendedName>
</protein>
<dbReference type="EMBL" id="OY731404">
    <property type="protein sequence ID" value="CAJ1968562.1"/>
    <property type="molecule type" value="Genomic_DNA"/>
</dbReference>
<keyword evidence="4" id="KW-1133">Transmembrane helix</keyword>
<feature type="transmembrane region" description="Helical" evidence="4">
    <location>
        <begin position="303"/>
        <end position="322"/>
    </location>
</feature>
<dbReference type="PANTHER" id="PTHR21286:SF0">
    <property type="entry name" value="NUCLEAR PORE COMPLEX PROTEIN NUP160"/>
    <property type="match status" value="1"/>
</dbReference>
<dbReference type="PANTHER" id="PTHR21286">
    <property type="entry name" value="NUCLEAR PORE COMPLEX PROTEIN NUP160"/>
    <property type="match status" value="1"/>
</dbReference>
<proteinExistence type="predicted"/>
<evidence type="ECO:0000256" key="1">
    <source>
        <dbReference type="ARBA" id="ARBA00004123"/>
    </source>
</evidence>
<keyword evidence="4" id="KW-0812">Transmembrane</keyword>
<dbReference type="InterPro" id="IPR021717">
    <property type="entry name" value="Nucleoporin_Nup160"/>
</dbReference>
<dbReference type="InterPro" id="IPR059141">
    <property type="entry name" value="Beta-prop_Nup120_160"/>
</dbReference>
<reference evidence="6" key="1">
    <citation type="submission" date="2023-10" db="EMBL/GenBank/DDBJ databases">
        <authorList>
            <person name="Domelevo Entfellner J.-B."/>
        </authorList>
    </citation>
    <scope>NUCLEOTIDE SEQUENCE</scope>
</reference>
<keyword evidence="7" id="KW-1185">Reference proteome</keyword>
<evidence type="ECO:0000313" key="7">
    <source>
        <dbReference type="Proteomes" id="UP001189624"/>
    </source>
</evidence>
<keyword evidence="2" id="KW-0813">Transport</keyword>
<evidence type="ECO:0000313" key="6">
    <source>
        <dbReference type="EMBL" id="CAJ1968562.1"/>
    </source>
</evidence>
<evidence type="ECO:0000256" key="2">
    <source>
        <dbReference type="ARBA" id="ARBA00022448"/>
    </source>
</evidence>
<evidence type="ECO:0000256" key="4">
    <source>
        <dbReference type="SAM" id="Phobius"/>
    </source>
</evidence>
<name>A0AA86SP20_9FABA</name>